<dbReference type="RefSeq" id="WP_166504709.1">
    <property type="nucleotide sequence ID" value="NZ_JAKNTL010000002.1"/>
</dbReference>
<gene>
    <name evidence="1" type="ORF">FRIFI_0141</name>
</gene>
<evidence type="ECO:0000313" key="2">
    <source>
        <dbReference type="Proteomes" id="UP000245695"/>
    </source>
</evidence>
<protein>
    <submittedName>
        <fullName evidence="1">RelA/SpoT</fullName>
    </submittedName>
</protein>
<dbReference type="SUPFAM" id="SSF81301">
    <property type="entry name" value="Nucleotidyltransferase"/>
    <property type="match status" value="1"/>
</dbReference>
<keyword evidence="2" id="KW-1185">Reference proteome</keyword>
<sequence>MDILKKIAEILNKLDCTWAIGSSMMLKFNGLVKNPRDIDILIEAKDSQKIKKAMDNIGQRLDLPSKDPFRTKEFFGYNIDGVEVEFMGDFSIELENKSIYEFILDEKSIKYLTNLDKVVIPITTLEDWFVAYLVMGDPKGRVPIIKKYLVKNGIKHEELLKRNLEQDLPNDIKNEIIELLNINK</sequence>
<accession>A0A2P2BMR8</accession>
<dbReference type="Pfam" id="PF10706">
    <property type="entry name" value="Aminoglyc_resit"/>
    <property type="match status" value="1"/>
</dbReference>
<name>A0A2P2BMR8_9FIRM</name>
<reference evidence="1 2" key="1">
    <citation type="submission" date="2014-09" db="EMBL/GenBank/DDBJ databases">
        <authorList>
            <person name="Hornung B.V."/>
        </authorList>
    </citation>
    <scope>NUCLEOTIDE SEQUENCE [LARGE SCALE GENOMIC DNA]</scope>
    <source>
        <strain evidence="1 2">FRIFI</strain>
    </source>
</reference>
<dbReference type="AlphaFoldDB" id="A0A2P2BMR8"/>
<dbReference type="KEGG" id="rhom:FRIFI_0141"/>
<evidence type="ECO:0000313" key="1">
    <source>
        <dbReference type="EMBL" id="CEI71695.1"/>
    </source>
</evidence>
<dbReference type="Proteomes" id="UP000245695">
    <property type="component" value="Chromosome 1"/>
</dbReference>
<dbReference type="Gene3D" id="3.30.460.40">
    <property type="match status" value="1"/>
</dbReference>
<proteinExistence type="predicted"/>
<dbReference type="InterPro" id="IPR043519">
    <property type="entry name" value="NT_sf"/>
</dbReference>
<dbReference type="InterPro" id="IPR019646">
    <property type="entry name" value="Aminoglyc_AdlTrfase"/>
</dbReference>
<dbReference type="EMBL" id="LN650648">
    <property type="protein sequence ID" value="CEI71695.1"/>
    <property type="molecule type" value="Genomic_DNA"/>
</dbReference>
<organism evidence="1 2">
    <name type="scientific">Romboutsia hominis</name>
    <dbReference type="NCBI Taxonomy" id="1507512"/>
    <lineage>
        <taxon>Bacteria</taxon>
        <taxon>Bacillati</taxon>
        <taxon>Bacillota</taxon>
        <taxon>Clostridia</taxon>
        <taxon>Peptostreptococcales</taxon>
        <taxon>Peptostreptococcaceae</taxon>
        <taxon>Romboutsia</taxon>
    </lineage>
</organism>